<evidence type="ECO:0000256" key="6">
    <source>
        <dbReference type="ARBA" id="ARBA00023136"/>
    </source>
</evidence>
<evidence type="ECO:0000313" key="10">
    <source>
        <dbReference type="EMBL" id="MFB9558218.1"/>
    </source>
</evidence>
<protein>
    <submittedName>
        <fullName evidence="10">NAD-binding lipoprotein</fullName>
    </submittedName>
</protein>
<keyword evidence="4 8" id="KW-1133">Transmembrane helix</keyword>
<evidence type="ECO:0000256" key="7">
    <source>
        <dbReference type="SAM" id="MobiDB-lite"/>
    </source>
</evidence>
<sequence length="672" mass="69271">MRYWVDRTVVKGMTALVGWLALACLAVVAPASAVLVWTDSRAPATLEGKLAAVWRTVGQTLRLGGEVGPPLRIALSLLLALVALLYVSTLVGLVTTALTDRLTELQRGHSTVVEEGHTLVLGWSEQTPTVVAELVAAHAQRRGGAVVVLADRDKTEMEEELRGDGAVAGRVRLLCRRGRPSDPVALARVSPATAEAVLVLPPDDPAEDAQVVRTLLALRAAVGDGCPVRVVAAVRAGRFRAAAELAAGEGSTVLEVDDIAARLLVRCVGEPGLSFALEDLLDFAGAELHTRREPGLAGRSFGELRAGGAEVCVVGIVRSDGEPVLNPAADTELGEGDGLVVLAEDGDVTARPPAGAPRPDPTVMATAPVRPPRPSRVVVLGWNRRAARVIEALTRGTAPGSVVEVVTDAEAATVTSGPGWALAAVADGPDTVPPAVTDAPNTMPPAVTDAPNTMPPAATDAPDTMPPAATDAPDTVPPAATDVVVHRADPTTAAAVRRVGAGHDRVVVLAPDQGPDPASPDDETLVTLLHLRARVRQQGLRTALVTELADVRNRPLAPVGAAADVLLTGRLVGLLMAQISQNGHLAPVFAELFSGHGNAVRLRPAGDFVTPGARATFATVVASAGRQGACAIGYRAAGAADSAPYRGVRLNPPKGEVRCWADGDVVIVIAAE</sequence>
<keyword evidence="10" id="KW-0449">Lipoprotein</keyword>
<comment type="caution">
    <text evidence="10">The sequence shown here is derived from an EMBL/GenBank/DDBJ whole genome shotgun (WGS) entry which is preliminary data.</text>
</comment>
<comment type="subcellular location">
    <subcellularLocation>
        <location evidence="1">Endomembrane system</location>
        <topology evidence="1">Multi-pass membrane protein</topology>
    </subcellularLocation>
</comment>
<dbReference type="InterPro" id="IPR010420">
    <property type="entry name" value="CASTOR/POLLUX/SYM8_dom"/>
</dbReference>
<evidence type="ECO:0000256" key="8">
    <source>
        <dbReference type="SAM" id="Phobius"/>
    </source>
</evidence>
<dbReference type="InterPro" id="IPR006037">
    <property type="entry name" value="RCK_C"/>
</dbReference>
<feature type="transmembrane region" description="Helical" evidence="8">
    <location>
        <begin position="73"/>
        <end position="98"/>
    </location>
</feature>
<dbReference type="SUPFAM" id="SSF116726">
    <property type="entry name" value="TrkA C-terminal domain-like"/>
    <property type="match status" value="1"/>
</dbReference>
<dbReference type="EMBL" id="JBHMCT010000020">
    <property type="protein sequence ID" value="MFB9558218.1"/>
    <property type="molecule type" value="Genomic_DNA"/>
</dbReference>
<keyword evidence="11" id="KW-1185">Reference proteome</keyword>
<keyword evidence="5" id="KW-0406">Ion transport</keyword>
<keyword evidence="6 8" id="KW-0472">Membrane</keyword>
<keyword evidence="3 8" id="KW-0812">Transmembrane</keyword>
<gene>
    <name evidence="10" type="ORF">ACFFTP_29035</name>
</gene>
<dbReference type="Pfam" id="PF06241">
    <property type="entry name" value="Castor_Poll_mid"/>
    <property type="match status" value="1"/>
</dbReference>
<reference evidence="10 11" key="1">
    <citation type="submission" date="2024-09" db="EMBL/GenBank/DDBJ databases">
        <authorList>
            <person name="Sun Q."/>
            <person name="Mori K."/>
        </authorList>
    </citation>
    <scope>NUCLEOTIDE SEQUENCE [LARGE SCALE GENOMIC DNA]</scope>
    <source>
        <strain evidence="10 11">JCM 4414</strain>
    </source>
</reference>
<dbReference type="InterPro" id="IPR044849">
    <property type="entry name" value="CASTOR/POLLUX/SYM8-like"/>
</dbReference>
<evidence type="ECO:0000313" key="11">
    <source>
        <dbReference type="Proteomes" id="UP001589716"/>
    </source>
</evidence>
<dbReference type="PROSITE" id="PS51202">
    <property type="entry name" value="RCK_C"/>
    <property type="match status" value="1"/>
</dbReference>
<accession>A0ABV5QZH8</accession>
<dbReference type="InterPro" id="IPR036721">
    <property type="entry name" value="RCK_C_sf"/>
</dbReference>
<evidence type="ECO:0000256" key="2">
    <source>
        <dbReference type="ARBA" id="ARBA00022448"/>
    </source>
</evidence>
<dbReference type="Proteomes" id="UP001589716">
    <property type="component" value="Unassembled WGS sequence"/>
</dbReference>
<feature type="region of interest" description="Disordered" evidence="7">
    <location>
        <begin position="349"/>
        <end position="370"/>
    </location>
</feature>
<evidence type="ECO:0000256" key="4">
    <source>
        <dbReference type="ARBA" id="ARBA00022989"/>
    </source>
</evidence>
<evidence type="ECO:0000256" key="5">
    <source>
        <dbReference type="ARBA" id="ARBA00023065"/>
    </source>
</evidence>
<keyword evidence="2" id="KW-0813">Transport</keyword>
<proteinExistence type="predicted"/>
<name>A0ABV5QZH8_9ACTN</name>
<organism evidence="10 11">
    <name type="scientific">Streptomyces roseoviridis</name>
    <dbReference type="NCBI Taxonomy" id="67361"/>
    <lineage>
        <taxon>Bacteria</taxon>
        <taxon>Bacillati</taxon>
        <taxon>Actinomycetota</taxon>
        <taxon>Actinomycetes</taxon>
        <taxon>Kitasatosporales</taxon>
        <taxon>Streptomycetaceae</taxon>
        <taxon>Streptomyces</taxon>
    </lineage>
</organism>
<dbReference type="RefSeq" id="WP_345483763.1">
    <property type="nucleotide sequence ID" value="NZ_BAAAWU010000001.1"/>
</dbReference>
<feature type="domain" description="RCK C-terminal" evidence="9">
    <location>
        <begin position="270"/>
        <end position="357"/>
    </location>
</feature>
<dbReference type="PROSITE" id="PS51257">
    <property type="entry name" value="PROKAR_LIPOPROTEIN"/>
    <property type="match status" value="1"/>
</dbReference>
<dbReference type="PANTHER" id="PTHR31563:SF10">
    <property type="entry name" value="ION CHANNEL POLLUX-RELATED"/>
    <property type="match status" value="1"/>
</dbReference>
<dbReference type="PANTHER" id="PTHR31563">
    <property type="entry name" value="ION CHANNEL POLLUX-RELATED"/>
    <property type="match status" value="1"/>
</dbReference>
<evidence type="ECO:0000259" key="9">
    <source>
        <dbReference type="PROSITE" id="PS51202"/>
    </source>
</evidence>
<evidence type="ECO:0000256" key="3">
    <source>
        <dbReference type="ARBA" id="ARBA00022692"/>
    </source>
</evidence>
<dbReference type="Gene3D" id="3.40.50.720">
    <property type="entry name" value="NAD(P)-binding Rossmann-like Domain"/>
    <property type="match status" value="1"/>
</dbReference>
<evidence type="ECO:0000256" key="1">
    <source>
        <dbReference type="ARBA" id="ARBA00004127"/>
    </source>
</evidence>
<dbReference type="Gene3D" id="3.30.70.1450">
    <property type="entry name" value="Regulator of K+ conductance, C-terminal domain"/>
    <property type="match status" value="1"/>
</dbReference>